<sequence>MSTSNIPLPRSSTPPPTVIEYNKVKFSAPRQEILDFLIHVHVFLPPKPSMSDETLLQMLIDTIDFMQEIGKLLRFTSLSPIIKRSDLWARSRKNAHKAWKKLWRVTRWDREHHLNVPDPIHTPFTWLRMLVTELAVCWIDGHPFMRFTNPDCSTLLVIKIRKVYSVDDDTSLFSVYYRLFKPGEGFKENRDHEWPKQHTGFFGPFKGFGFAFEMFLTQLLTNAERVPEKWRKDAPPGYRTSFVLPPGRLSPLDARHFSNNDGCPICAREASVICTECRVAWYCTEEHREEHWEEHEECCNTVRNAEWVRLVFDMLDYTELTSIGIPHGIPAPANIRGKIPFRVTVRYAWDEVEIWDVEEPARFGVISKFVHQHSSQENAWRLVANSAHSGEQCCMDFWARRTGEWTIDIAANRPLELAEDRVYVPTLLDRFSTWLYSVTSGEKLEL</sequence>
<dbReference type="InterPro" id="IPR002893">
    <property type="entry name" value="Znf_MYND"/>
</dbReference>
<name>A0A0C3QS96_9AGAM</name>
<dbReference type="Proteomes" id="UP000054248">
    <property type="component" value="Unassembled WGS sequence"/>
</dbReference>
<evidence type="ECO:0000313" key="6">
    <source>
        <dbReference type="EMBL" id="KIO30814.1"/>
    </source>
</evidence>
<dbReference type="AlphaFoldDB" id="A0A0C3QS96"/>
<dbReference type="PROSITE" id="PS01360">
    <property type="entry name" value="ZF_MYND_1"/>
    <property type="match status" value="1"/>
</dbReference>
<dbReference type="SUPFAM" id="SSF144232">
    <property type="entry name" value="HIT/MYND zinc finger-like"/>
    <property type="match status" value="1"/>
</dbReference>
<gene>
    <name evidence="6" type="ORF">M407DRAFT_20141</name>
</gene>
<keyword evidence="3" id="KW-0862">Zinc</keyword>
<evidence type="ECO:0000313" key="7">
    <source>
        <dbReference type="Proteomes" id="UP000054248"/>
    </source>
</evidence>
<feature type="domain" description="MYND-type" evidence="5">
    <location>
        <begin position="263"/>
        <end position="299"/>
    </location>
</feature>
<evidence type="ECO:0000256" key="1">
    <source>
        <dbReference type="ARBA" id="ARBA00022723"/>
    </source>
</evidence>
<reference evidence="7" key="2">
    <citation type="submission" date="2015-01" db="EMBL/GenBank/DDBJ databases">
        <title>Evolutionary Origins and Diversification of the Mycorrhizal Mutualists.</title>
        <authorList>
            <consortium name="DOE Joint Genome Institute"/>
            <consortium name="Mycorrhizal Genomics Consortium"/>
            <person name="Kohler A."/>
            <person name="Kuo A."/>
            <person name="Nagy L.G."/>
            <person name="Floudas D."/>
            <person name="Copeland A."/>
            <person name="Barry K.W."/>
            <person name="Cichocki N."/>
            <person name="Veneault-Fourrey C."/>
            <person name="LaButti K."/>
            <person name="Lindquist E.A."/>
            <person name="Lipzen A."/>
            <person name="Lundell T."/>
            <person name="Morin E."/>
            <person name="Murat C."/>
            <person name="Riley R."/>
            <person name="Ohm R."/>
            <person name="Sun H."/>
            <person name="Tunlid A."/>
            <person name="Henrissat B."/>
            <person name="Grigoriev I.V."/>
            <person name="Hibbett D.S."/>
            <person name="Martin F."/>
        </authorList>
    </citation>
    <scope>NUCLEOTIDE SEQUENCE [LARGE SCALE GENOMIC DNA]</scope>
    <source>
        <strain evidence="7">MUT 4182</strain>
    </source>
</reference>
<dbReference type="OrthoDB" id="3174329at2759"/>
<dbReference type="PROSITE" id="PS50865">
    <property type="entry name" value="ZF_MYND_2"/>
    <property type="match status" value="1"/>
</dbReference>
<proteinExistence type="predicted"/>
<evidence type="ECO:0000256" key="2">
    <source>
        <dbReference type="ARBA" id="ARBA00022771"/>
    </source>
</evidence>
<organism evidence="6 7">
    <name type="scientific">Tulasnella calospora MUT 4182</name>
    <dbReference type="NCBI Taxonomy" id="1051891"/>
    <lineage>
        <taxon>Eukaryota</taxon>
        <taxon>Fungi</taxon>
        <taxon>Dikarya</taxon>
        <taxon>Basidiomycota</taxon>
        <taxon>Agaricomycotina</taxon>
        <taxon>Agaricomycetes</taxon>
        <taxon>Cantharellales</taxon>
        <taxon>Tulasnellaceae</taxon>
        <taxon>Tulasnella</taxon>
    </lineage>
</organism>
<accession>A0A0C3QS96</accession>
<evidence type="ECO:0000259" key="5">
    <source>
        <dbReference type="PROSITE" id="PS50865"/>
    </source>
</evidence>
<dbReference type="GO" id="GO:0008270">
    <property type="term" value="F:zinc ion binding"/>
    <property type="evidence" value="ECO:0007669"/>
    <property type="project" value="UniProtKB-KW"/>
</dbReference>
<dbReference type="STRING" id="1051891.A0A0C3QS96"/>
<evidence type="ECO:0000256" key="4">
    <source>
        <dbReference type="PROSITE-ProRule" id="PRU00134"/>
    </source>
</evidence>
<evidence type="ECO:0000256" key="3">
    <source>
        <dbReference type="ARBA" id="ARBA00022833"/>
    </source>
</evidence>
<keyword evidence="2 4" id="KW-0863">Zinc-finger</keyword>
<protein>
    <recommendedName>
        <fullName evidence="5">MYND-type domain-containing protein</fullName>
    </recommendedName>
</protein>
<dbReference type="Pfam" id="PF01753">
    <property type="entry name" value="zf-MYND"/>
    <property type="match status" value="1"/>
</dbReference>
<keyword evidence="1" id="KW-0479">Metal-binding</keyword>
<dbReference type="HOGENOM" id="CLU_038729_0_0_1"/>
<dbReference type="Gene3D" id="6.10.140.2220">
    <property type="match status" value="1"/>
</dbReference>
<keyword evidence="7" id="KW-1185">Reference proteome</keyword>
<dbReference type="EMBL" id="KN822968">
    <property type="protein sequence ID" value="KIO30814.1"/>
    <property type="molecule type" value="Genomic_DNA"/>
</dbReference>
<reference evidence="6 7" key="1">
    <citation type="submission" date="2014-04" db="EMBL/GenBank/DDBJ databases">
        <authorList>
            <consortium name="DOE Joint Genome Institute"/>
            <person name="Kuo A."/>
            <person name="Girlanda M."/>
            <person name="Perotto S."/>
            <person name="Kohler A."/>
            <person name="Nagy L.G."/>
            <person name="Floudas D."/>
            <person name="Copeland A."/>
            <person name="Barry K.W."/>
            <person name="Cichocki N."/>
            <person name="Veneault-Fourrey C."/>
            <person name="LaButti K."/>
            <person name="Lindquist E.A."/>
            <person name="Lipzen A."/>
            <person name="Lundell T."/>
            <person name="Morin E."/>
            <person name="Murat C."/>
            <person name="Sun H."/>
            <person name="Tunlid A."/>
            <person name="Henrissat B."/>
            <person name="Grigoriev I.V."/>
            <person name="Hibbett D.S."/>
            <person name="Martin F."/>
            <person name="Nordberg H.P."/>
            <person name="Cantor M.N."/>
            <person name="Hua S.X."/>
        </authorList>
    </citation>
    <scope>NUCLEOTIDE SEQUENCE [LARGE SCALE GENOMIC DNA]</scope>
    <source>
        <strain evidence="6 7">MUT 4182</strain>
    </source>
</reference>